<evidence type="ECO:0008006" key="5">
    <source>
        <dbReference type="Google" id="ProtNLM"/>
    </source>
</evidence>
<dbReference type="Proteomes" id="UP000479710">
    <property type="component" value="Unassembled WGS sequence"/>
</dbReference>
<feature type="chain" id="PRO_5026184706" description="Secreted protein" evidence="2">
    <location>
        <begin position="25"/>
        <end position="143"/>
    </location>
</feature>
<gene>
    <name evidence="3" type="ORF">E2562_034719</name>
</gene>
<evidence type="ECO:0000313" key="3">
    <source>
        <dbReference type="EMBL" id="KAF0897250.1"/>
    </source>
</evidence>
<dbReference type="EMBL" id="SPHZ02000010">
    <property type="protein sequence ID" value="KAF0897250.1"/>
    <property type="molecule type" value="Genomic_DNA"/>
</dbReference>
<keyword evidence="2" id="KW-0732">Signal</keyword>
<feature type="region of interest" description="Disordered" evidence="1">
    <location>
        <begin position="24"/>
        <end position="48"/>
    </location>
</feature>
<proteinExistence type="predicted"/>
<comment type="caution">
    <text evidence="3">The sequence shown here is derived from an EMBL/GenBank/DDBJ whole genome shotgun (WGS) entry which is preliminary data.</text>
</comment>
<organism evidence="3 4">
    <name type="scientific">Oryza meyeriana var. granulata</name>
    <dbReference type="NCBI Taxonomy" id="110450"/>
    <lineage>
        <taxon>Eukaryota</taxon>
        <taxon>Viridiplantae</taxon>
        <taxon>Streptophyta</taxon>
        <taxon>Embryophyta</taxon>
        <taxon>Tracheophyta</taxon>
        <taxon>Spermatophyta</taxon>
        <taxon>Magnoliopsida</taxon>
        <taxon>Liliopsida</taxon>
        <taxon>Poales</taxon>
        <taxon>Poaceae</taxon>
        <taxon>BOP clade</taxon>
        <taxon>Oryzoideae</taxon>
        <taxon>Oryzeae</taxon>
        <taxon>Oryzinae</taxon>
        <taxon>Oryza</taxon>
        <taxon>Oryza meyeriana</taxon>
    </lineage>
</organism>
<evidence type="ECO:0000256" key="1">
    <source>
        <dbReference type="SAM" id="MobiDB-lite"/>
    </source>
</evidence>
<dbReference type="AlphaFoldDB" id="A0A6G1CAR6"/>
<keyword evidence="4" id="KW-1185">Reference proteome</keyword>
<evidence type="ECO:0000313" key="4">
    <source>
        <dbReference type="Proteomes" id="UP000479710"/>
    </source>
</evidence>
<reference evidence="3 4" key="1">
    <citation type="submission" date="2019-11" db="EMBL/GenBank/DDBJ databases">
        <title>Whole genome sequence of Oryza granulata.</title>
        <authorList>
            <person name="Li W."/>
        </authorList>
    </citation>
    <scope>NUCLEOTIDE SEQUENCE [LARGE SCALE GENOMIC DNA]</scope>
    <source>
        <strain evidence="4">cv. Menghai</strain>
        <tissue evidence="3">Leaf</tissue>
    </source>
</reference>
<protein>
    <recommendedName>
        <fullName evidence="5">Secreted protein</fullName>
    </recommendedName>
</protein>
<feature type="signal peptide" evidence="2">
    <location>
        <begin position="1"/>
        <end position="24"/>
    </location>
</feature>
<evidence type="ECO:0000256" key="2">
    <source>
        <dbReference type="SAM" id="SignalP"/>
    </source>
</evidence>
<sequence length="143" mass="14516">MAIPAGRWVLLAQFLLAVHPTAMAGSRHPSHRRGGNEETDLGGSRSSRPPCDALGIVALGLVVAGTGLAEDEVAGAELAEDVAVGSDGGVELEVGVIAIDVVLGANHLPEHGTDLQVPGWSTTTSLGVVAITRQLGGGEIERD</sequence>
<name>A0A6G1CAR6_9ORYZ</name>
<accession>A0A6G1CAR6</accession>